<protein>
    <submittedName>
        <fullName evidence="2">VOC family protein</fullName>
    </submittedName>
</protein>
<dbReference type="Gene3D" id="3.10.180.10">
    <property type="entry name" value="2,3-Dihydroxybiphenyl 1,2-Dioxygenase, domain 1"/>
    <property type="match status" value="1"/>
</dbReference>
<evidence type="ECO:0000313" key="2">
    <source>
        <dbReference type="EMBL" id="WUM21718.1"/>
    </source>
</evidence>
<dbReference type="InterPro" id="IPR037523">
    <property type="entry name" value="VOC_core"/>
</dbReference>
<feature type="domain" description="VOC" evidence="1">
    <location>
        <begin position="20"/>
        <end position="143"/>
    </location>
</feature>
<dbReference type="Proteomes" id="UP001432128">
    <property type="component" value="Chromosome"/>
</dbReference>
<dbReference type="RefSeq" id="WP_328858715.1">
    <property type="nucleotide sequence ID" value="NZ_CP108021.1"/>
</dbReference>
<sequence>MTSSVDSPTNAPTVPGGPWTLEVIMLPVSDVDRAKDFYARVGFTADHDHVVPAGSPGNAGDTDIRFVQMTPPGSGCSITFGVGLVEGEPGSVKGLMMCVTDIEAVRTHLLDAGIDVSEVAIEPWGHFVYFADPDGNAWSVQYLPYRHG</sequence>
<gene>
    <name evidence="2" type="ORF">OG579_08065</name>
</gene>
<dbReference type="InterPro" id="IPR004360">
    <property type="entry name" value="Glyas_Fos-R_dOase_dom"/>
</dbReference>
<name>A0AAU4K6Y2_9NOCA</name>
<reference evidence="2 3" key="1">
    <citation type="submission" date="2022-10" db="EMBL/GenBank/DDBJ databases">
        <title>The complete genomes of actinobacterial strains from the NBC collection.</title>
        <authorList>
            <person name="Joergensen T.S."/>
            <person name="Alvarez Arevalo M."/>
            <person name="Sterndorff E.B."/>
            <person name="Faurdal D."/>
            <person name="Vuksanovic O."/>
            <person name="Mourched A.-S."/>
            <person name="Charusanti P."/>
            <person name="Shaw S."/>
            <person name="Blin K."/>
            <person name="Weber T."/>
        </authorList>
    </citation>
    <scope>NUCLEOTIDE SEQUENCE [LARGE SCALE GENOMIC DNA]</scope>
    <source>
        <strain evidence="2 3">NBC_00319</strain>
    </source>
</reference>
<evidence type="ECO:0000313" key="3">
    <source>
        <dbReference type="Proteomes" id="UP001432128"/>
    </source>
</evidence>
<organism evidence="2 3">
    <name type="scientific">Williamsia herbipolensis</name>
    <dbReference type="NCBI Taxonomy" id="1603258"/>
    <lineage>
        <taxon>Bacteria</taxon>
        <taxon>Bacillati</taxon>
        <taxon>Actinomycetota</taxon>
        <taxon>Actinomycetes</taxon>
        <taxon>Mycobacteriales</taxon>
        <taxon>Nocardiaceae</taxon>
        <taxon>Williamsia</taxon>
    </lineage>
</organism>
<proteinExistence type="predicted"/>
<dbReference type="PROSITE" id="PS51819">
    <property type="entry name" value="VOC"/>
    <property type="match status" value="1"/>
</dbReference>
<dbReference type="Pfam" id="PF00903">
    <property type="entry name" value="Glyoxalase"/>
    <property type="match status" value="1"/>
</dbReference>
<dbReference type="KEGG" id="whr:OG579_08065"/>
<dbReference type="SUPFAM" id="SSF54593">
    <property type="entry name" value="Glyoxalase/Bleomycin resistance protein/Dihydroxybiphenyl dioxygenase"/>
    <property type="match status" value="1"/>
</dbReference>
<evidence type="ECO:0000259" key="1">
    <source>
        <dbReference type="PROSITE" id="PS51819"/>
    </source>
</evidence>
<keyword evidence="3" id="KW-1185">Reference proteome</keyword>
<dbReference type="EMBL" id="CP108021">
    <property type="protein sequence ID" value="WUM21718.1"/>
    <property type="molecule type" value="Genomic_DNA"/>
</dbReference>
<dbReference type="AlphaFoldDB" id="A0AAU4K6Y2"/>
<dbReference type="InterPro" id="IPR029068">
    <property type="entry name" value="Glyas_Bleomycin-R_OHBP_Dase"/>
</dbReference>
<accession>A0AAU4K6Y2</accession>